<evidence type="ECO:0000313" key="4">
    <source>
        <dbReference type="Proteomes" id="UP000276588"/>
    </source>
</evidence>
<dbReference type="Gene3D" id="3.40.50.2300">
    <property type="match status" value="1"/>
</dbReference>
<sequence length="155" mass="16816">MGAQITPTADTANSHVLFVGTPKVDLATICAESTPDAVSVDVVTDGQAALKQLIAASETPDELQLPDLVLLQLDFTLPDGQTVLQAIRASPRLEQLPVVVLDPDDSDNTQIYQAEGNAYVQLPQTPAAYTERIDSILRFWFEWAQYPATCLYPDG</sequence>
<accession>A0A3A6Q2U2</accession>
<dbReference type="PROSITE" id="PS50110">
    <property type="entry name" value="RESPONSE_REGULATORY"/>
    <property type="match status" value="1"/>
</dbReference>
<dbReference type="RefSeq" id="WP_120102527.1">
    <property type="nucleotide sequence ID" value="NZ_QKNY01000008.1"/>
</dbReference>
<organism evidence="3 4">
    <name type="scientific">Halonotius aquaticus</name>
    <dbReference type="NCBI Taxonomy" id="2216978"/>
    <lineage>
        <taxon>Archaea</taxon>
        <taxon>Methanobacteriati</taxon>
        <taxon>Methanobacteriota</taxon>
        <taxon>Stenosarchaea group</taxon>
        <taxon>Halobacteria</taxon>
        <taxon>Halobacteriales</taxon>
        <taxon>Haloferacaceae</taxon>
        <taxon>Halonotius</taxon>
    </lineage>
</organism>
<dbReference type="AlphaFoldDB" id="A0A3A6Q2U2"/>
<dbReference type="SUPFAM" id="SSF52172">
    <property type="entry name" value="CheY-like"/>
    <property type="match status" value="1"/>
</dbReference>
<gene>
    <name evidence="3" type="ORF">DM826_06145</name>
</gene>
<dbReference type="InterPro" id="IPR011006">
    <property type="entry name" value="CheY-like_superfamily"/>
</dbReference>
<evidence type="ECO:0000256" key="1">
    <source>
        <dbReference type="PROSITE-ProRule" id="PRU00169"/>
    </source>
</evidence>
<comment type="caution">
    <text evidence="1">Lacks conserved residue(s) required for the propagation of feature annotation.</text>
</comment>
<evidence type="ECO:0000259" key="2">
    <source>
        <dbReference type="PROSITE" id="PS50110"/>
    </source>
</evidence>
<proteinExistence type="predicted"/>
<protein>
    <recommendedName>
        <fullName evidence="2">Response regulatory domain-containing protein</fullName>
    </recommendedName>
</protein>
<comment type="caution">
    <text evidence="3">The sequence shown here is derived from an EMBL/GenBank/DDBJ whole genome shotgun (WGS) entry which is preliminary data.</text>
</comment>
<evidence type="ECO:0000313" key="3">
    <source>
        <dbReference type="EMBL" id="RJX43508.1"/>
    </source>
</evidence>
<name>A0A3A6Q2U2_9EURY</name>
<dbReference type="GO" id="GO:0000160">
    <property type="term" value="P:phosphorelay signal transduction system"/>
    <property type="evidence" value="ECO:0007669"/>
    <property type="project" value="InterPro"/>
</dbReference>
<reference evidence="3 4" key="1">
    <citation type="submission" date="2018-06" db="EMBL/GenBank/DDBJ databases">
        <title>Halonotius sp. F13-13 a new haloarchaeeon isolated from a solar saltern from Isla Cristina, Huelva, Spain.</title>
        <authorList>
            <person name="Duran-Viseras A."/>
            <person name="Sanchez-Porro C."/>
            <person name="Ventosa A."/>
        </authorList>
    </citation>
    <scope>NUCLEOTIDE SEQUENCE [LARGE SCALE GENOMIC DNA]</scope>
    <source>
        <strain evidence="3 4">F13-13</strain>
    </source>
</reference>
<feature type="domain" description="Response regulatory" evidence="2">
    <location>
        <begin position="15"/>
        <end position="137"/>
    </location>
</feature>
<dbReference type="InterPro" id="IPR001789">
    <property type="entry name" value="Sig_transdc_resp-reg_receiver"/>
</dbReference>
<keyword evidence="4" id="KW-1185">Reference proteome</keyword>
<dbReference type="EMBL" id="QKNY01000008">
    <property type="protein sequence ID" value="RJX43508.1"/>
    <property type="molecule type" value="Genomic_DNA"/>
</dbReference>
<dbReference type="Proteomes" id="UP000276588">
    <property type="component" value="Unassembled WGS sequence"/>
</dbReference>